<dbReference type="InterPro" id="IPR018159">
    <property type="entry name" value="Spectrin/alpha-actinin"/>
</dbReference>
<dbReference type="InterPro" id="IPR036865">
    <property type="entry name" value="CRAL-TRIO_dom_sf"/>
</dbReference>
<dbReference type="Gene3D" id="3.40.525.10">
    <property type="entry name" value="CRAL-TRIO lipid binding domain"/>
    <property type="match status" value="1"/>
</dbReference>
<evidence type="ECO:0000313" key="5">
    <source>
        <dbReference type="EMBL" id="CAH0547750.1"/>
    </source>
</evidence>
<evidence type="ECO:0000256" key="1">
    <source>
        <dbReference type="ARBA" id="ARBA00022658"/>
    </source>
</evidence>
<feature type="coiled-coil region" evidence="2">
    <location>
        <begin position="212"/>
        <end position="239"/>
    </location>
</feature>
<dbReference type="SMART" id="SM00150">
    <property type="entry name" value="SPEC"/>
    <property type="match status" value="1"/>
</dbReference>
<dbReference type="InterPro" id="IPR051336">
    <property type="entry name" value="RhoGEF_Guanine_NuclExch_SF"/>
</dbReference>
<organism evidence="5 6">
    <name type="scientific">Brassicogethes aeneus</name>
    <name type="common">Rape pollen beetle</name>
    <name type="synonym">Meligethes aeneus</name>
    <dbReference type="NCBI Taxonomy" id="1431903"/>
    <lineage>
        <taxon>Eukaryota</taxon>
        <taxon>Metazoa</taxon>
        <taxon>Ecdysozoa</taxon>
        <taxon>Arthropoda</taxon>
        <taxon>Hexapoda</taxon>
        <taxon>Insecta</taxon>
        <taxon>Pterygota</taxon>
        <taxon>Neoptera</taxon>
        <taxon>Endopterygota</taxon>
        <taxon>Coleoptera</taxon>
        <taxon>Polyphaga</taxon>
        <taxon>Cucujiformia</taxon>
        <taxon>Nitidulidae</taxon>
        <taxon>Meligethinae</taxon>
        <taxon>Brassicogethes</taxon>
    </lineage>
</organism>
<evidence type="ECO:0000259" key="4">
    <source>
        <dbReference type="PROSITE" id="PS50191"/>
    </source>
</evidence>
<sequence length="545" mass="61810">MAGSSHMNYDLGPESSRLCSRRRPHSWHSSMGSPAHRSIKRYYVAQTMDGQRALELMPLLQERLVILSGGRDRRGGPVLSFPANPRRERAKPEDYRRLLQYLMSLPNEGAKSLGFTVLVDMRGATWSTVKPILKALHEHFPPGAVHQALIVKPDNFWQKQRTSLGSHKYKFETNMISIEALSKIIDSTQLTTDLDGTLTYDHAIWLETRLAVEEFAWQAADLMDRLDDLQEDLARNDIADDVSGAKHKIDLHNEMKKKIVKVPVEEINLQGQRLLQKVCGHDTGQGGGGGNREQDSSSGMGPDACDIKSLVLQNLEALHAQQQQLLQGWHHKKVKLDQCFHRLDRTWKDFAAGLDERTAVLALSVIFHHKAEQYVDNVPAWKSACENGSIPSEIMLLENSIHQHQNLYESMCQAYTEGDGTNFENRPGGNPAADYSEGASHVLAVIHQILNHHRALEQKWHAKKIKLHQRLALRLFQEDVKQVLDWLSNHGEVFVRKNTGIGRNLQKARVYQKSHEHFENVAQRILRSLETSSVGLRFADNFMSI</sequence>
<keyword evidence="6" id="KW-1185">Reference proteome</keyword>
<dbReference type="GO" id="GO:0005737">
    <property type="term" value="C:cytoplasm"/>
    <property type="evidence" value="ECO:0007669"/>
    <property type="project" value="TreeGrafter"/>
</dbReference>
<gene>
    <name evidence="5" type="ORF">MELIAE_LOCUS1677</name>
</gene>
<dbReference type="SMART" id="SM00516">
    <property type="entry name" value="SEC14"/>
    <property type="match status" value="1"/>
</dbReference>
<feature type="region of interest" description="Disordered" evidence="3">
    <location>
        <begin position="1"/>
        <end position="33"/>
    </location>
</feature>
<dbReference type="PROSITE" id="PS50191">
    <property type="entry name" value="CRAL_TRIO"/>
    <property type="match status" value="1"/>
</dbReference>
<dbReference type="Proteomes" id="UP001154078">
    <property type="component" value="Chromosome 1"/>
</dbReference>
<keyword evidence="1" id="KW-0344">Guanine-nucleotide releasing factor</keyword>
<dbReference type="GO" id="GO:0005085">
    <property type="term" value="F:guanyl-nucleotide exchange factor activity"/>
    <property type="evidence" value="ECO:0007669"/>
    <property type="project" value="UniProtKB-KW"/>
</dbReference>
<keyword evidence="2" id="KW-0175">Coiled coil</keyword>
<evidence type="ECO:0000313" key="6">
    <source>
        <dbReference type="Proteomes" id="UP001154078"/>
    </source>
</evidence>
<evidence type="ECO:0000256" key="3">
    <source>
        <dbReference type="SAM" id="MobiDB-lite"/>
    </source>
</evidence>
<protein>
    <recommendedName>
        <fullName evidence="4">CRAL-TRIO domain-containing protein</fullName>
    </recommendedName>
</protein>
<feature type="region of interest" description="Disordered" evidence="3">
    <location>
        <begin position="280"/>
        <end position="302"/>
    </location>
</feature>
<dbReference type="GO" id="GO:0007411">
    <property type="term" value="P:axon guidance"/>
    <property type="evidence" value="ECO:0007669"/>
    <property type="project" value="TreeGrafter"/>
</dbReference>
<accession>A0A9P0AQ92</accession>
<dbReference type="PANTHER" id="PTHR22826">
    <property type="entry name" value="RHO GUANINE EXCHANGE FACTOR-RELATED"/>
    <property type="match status" value="1"/>
</dbReference>
<proteinExistence type="predicted"/>
<dbReference type="OrthoDB" id="6722225at2759"/>
<dbReference type="GO" id="GO:0019898">
    <property type="term" value="C:extrinsic component of membrane"/>
    <property type="evidence" value="ECO:0007669"/>
    <property type="project" value="TreeGrafter"/>
</dbReference>
<dbReference type="AlphaFoldDB" id="A0A9P0AQ92"/>
<dbReference type="Pfam" id="PF13716">
    <property type="entry name" value="CRAL_TRIO_2"/>
    <property type="match status" value="1"/>
</dbReference>
<dbReference type="EMBL" id="OV121132">
    <property type="protein sequence ID" value="CAH0547750.1"/>
    <property type="molecule type" value="Genomic_DNA"/>
</dbReference>
<name>A0A9P0AQ92_BRAAE</name>
<dbReference type="PANTHER" id="PTHR22826:SF106">
    <property type="entry name" value="TRIO, ISOFORM A"/>
    <property type="match status" value="1"/>
</dbReference>
<feature type="domain" description="CRAL-TRIO" evidence="4">
    <location>
        <begin position="56"/>
        <end position="202"/>
    </location>
</feature>
<dbReference type="InterPro" id="IPR001251">
    <property type="entry name" value="CRAL-TRIO_dom"/>
</dbReference>
<dbReference type="CDD" id="cd00170">
    <property type="entry name" value="SEC14"/>
    <property type="match status" value="1"/>
</dbReference>
<reference evidence="5" key="1">
    <citation type="submission" date="2021-12" db="EMBL/GenBank/DDBJ databases">
        <authorList>
            <person name="King R."/>
        </authorList>
    </citation>
    <scope>NUCLEOTIDE SEQUENCE</scope>
</reference>
<evidence type="ECO:0000256" key="2">
    <source>
        <dbReference type="SAM" id="Coils"/>
    </source>
</evidence>
<dbReference type="Gene3D" id="1.20.58.60">
    <property type="match status" value="2"/>
</dbReference>
<dbReference type="SUPFAM" id="SSF46966">
    <property type="entry name" value="Spectrin repeat"/>
    <property type="match status" value="2"/>
</dbReference>